<dbReference type="eggNOG" id="KOG0714">
    <property type="taxonomic scope" value="Eukaryota"/>
</dbReference>
<reference evidence="4" key="2">
    <citation type="submission" date="2025-08" db="UniProtKB">
        <authorList>
            <consortium name="RefSeq"/>
        </authorList>
    </citation>
    <scope>IDENTIFICATION</scope>
    <source>
        <tissue evidence="4">Etiolated seedlings</tissue>
    </source>
</reference>
<dbReference type="GeneID" id="101513583"/>
<dbReference type="STRING" id="3827.A0A1S2XV82"/>
<keyword evidence="1" id="KW-0812">Transmembrane</keyword>
<protein>
    <submittedName>
        <fullName evidence="4">Uncharacterized protein LOC101513583</fullName>
    </submittedName>
</protein>
<evidence type="ECO:0000256" key="1">
    <source>
        <dbReference type="SAM" id="Phobius"/>
    </source>
</evidence>
<keyword evidence="1" id="KW-0472">Membrane</keyword>
<dbReference type="RefSeq" id="XP_004494466.1">
    <property type="nucleotide sequence ID" value="XM_004494409.3"/>
</dbReference>
<keyword evidence="3" id="KW-1185">Reference proteome</keyword>
<dbReference type="AlphaFoldDB" id="A0A1S2XV82"/>
<dbReference type="Pfam" id="PF00226">
    <property type="entry name" value="DnaJ"/>
    <property type="match status" value="1"/>
</dbReference>
<name>A0A1S2XV82_CICAR</name>
<dbReference type="InterPro" id="IPR036869">
    <property type="entry name" value="J_dom_sf"/>
</dbReference>
<dbReference type="GO" id="GO:0005634">
    <property type="term" value="C:nucleus"/>
    <property type="evidence" value="ECO:0007669"/>
    <property type="project" value="TreeGrafter"/>
</dbReference>
<dbReference type="GO" id="GO:0051087">
    <property type="term" value="F:protein-folding chaperone binding"/>
    <property type="evidence" value="ECO:0007669"/>
    <property type="project" value="TreeGrafter"/>
</dbReference>
<organism evidence="3 4">
    <name type="scientific">Cicer arietinum</name>
    <name type="common">Chickpea</name>
    <name type="synonym">Garbanzo</name>
    <dbReference type="NCBI Taxonomy" id="3827"/>
    <lineage>
        <taxon>Eukaryota</taxon>
        <taxon>Viridiplantae</taxon>
        <taxon>Streptophyta</taxon>
        <taxon>Embryophyta</taxon>
        <taxon>Tracheophyta</taxon>
        <taxon>Spermatophyta</taxon>
        <taxon>Magnoliopsida</taxon>
        <taxon>eudicotyledons</taxon>
        <taxon>Gunneridae</taxon>
        <taxon>Pentapetalae</taxon>
        <taxon>rosids</taxon>
        <taxon>fabids</taxon>
        <taxon>Fabales</taxon>
        <taxon>Fabaceae</taxon>
        <taxon>Papilionoideae</taxon>
        <taxon>50 kb inversion clade</taxon>
        <taxon>NPAAA clade</taxon>
        <taxon>Hologalegina</taxon>
        <taxon>IRL clade</taxon>
        <taxon>Cicereae</taxon>
        <taxon>Cicer</taxon>
    </lineage>
</organism>
<dbReference type="KEGG" id="cam:101513583"/>
<proteinExistence type="predicted"/>
<sequence length="134" mass="14999">MDANEARILLGFAPNSRPTPSQVKSAYKQKVWESHPDLFPSHEKPFAESKFKLISEAYTCLLPGGKRGEGSDCEYWRVVRTGVPRANGGRKNHAMIKVPFLLLILGTVALGGFNASRAYKRQKKEYPSHNPFLP</sequence>
<evidence type="ECO:0000313" key="4">
    <source>
        <dbReference type="RefSeq" id="XP_004494466.1"/>
    </source>
</evidence>
<accession>A0A1S2XV82</accession>
<evidence type="ECO:0000313" key="3">
    <source>
        <dbReference type="Proteomes" id="UP000087171"/>
    </source>
</evidence>
<dbReference type="GO" id="GO:0005737">
    <property type="term" value="C:cytoplasm"/>
    <property type="evidence" value="ECO:0007669"/>
    <property type="project" value="TreeGrafter"/>
</dbReference>
<dbReference type="PaxDb" id="3827-XP_004494466.1"/>
<dbReference type="SMART" id="SM00271">
    <property type="entry name" value="DnaJ"/>
    <property type="match status" value="1"/>
</dbReference>
<dbReference type="PANTHER" id="PTHR43948:SF14">
    <property type="entry name" value="PROTEIN DNAJ, PUTATIVE-RELATED"/>
    <property type="match status" value="1"/>
</dbReference>
<dbReference type="Gene3D" id="1.10.287.110">
    <property type="entry name" value="DnaJ domain"/>
    <property type="match status" value="1"/>
</dbReference>
<feature type="domain" description="J" evidence="2">
    <location>
        <begin position="5"/>
        <end position="66"/>
    </location>
</feature>
<evidence type="ECO:0000259" key="2">
    <source>
        <dbReference type="PROSITE" id="PS50076"/>
    </source>
</evidence>
<reference evidence="3" key="1">
    <citation type="journal article" date="2013" name="Nat. Biotechnol.">
        <title>Draft genome sequence of chickpea (Cicer arietinum) provides a resource for trait improvement.</title>
        <authorList>
            <person name="Varshney R.K."/>
            <person name="Song C."/>
            <person name="Saxena R.K."/>
            <person name="Azam S."/>
            <person name="Yu S."/>
            <person name="Sharpe A.G."/>
            <person name="Cannon S."/>
            <person name="Baek J."/>
            <person name="Rosen B.D."/>
            <person name="Tar'an B."/>
            <person name="Millan T."/>
            <person name="Zhang X."/>
            <person name="Ramsay L.D."/>
            <person name="Iwata A."/>
            <person name="Wang Y."/>
            <person name="Nelson W."/>
            <person name="Farmer A.D."/>
            <person name="Gaur P.M."/>
            <person name="Soderlund C."/>
            <person name="Penmetsa R.V."/>
            <person name="Xu C."/>
            <person name="Bharti A.K."/>
            <person name="He W."/>
            <person name="Winter P."/>
            <person name="Zhao S."/>
            <person name="Hane J.K."/>
            <person name="Carrasquilla-Garcia N."/>
            <person name="Condie J.A."/>
            <person name="Upadhyaya H.D."/>
            <person name="Luo M.C."/>
            <person name="Thudi M."/>
            <person name="Gowda C.L."/>
            <person name="Singh N.P."/>
            <person name="Lichtenzveig J."/>
            <person name="Gali K.K."/>
            <person name="Rubio J."/>
            <person name="Nadarajan N."/>
            <person name="Dolezel J."/>
            <person name="Bansal K.C."/>
            <person name="Xu X."/>
            <person name="Edwards D."/>
            <person name="Zhang G."/>
            <person name="Kahl G."/>
            <person name="Gil J."/>
            <person name="Singh K.B."/>
            <person name="Datta S.K."/>
            <person name="Jackson S.A."/>
            <person name="Wang J."/>
            <person name="Cook D.R."/>
        </authorList>
    </citation>
    <scope>NUCLEOTIDE SEQUENCE [LARGE SCALE GENOMIC DNA]</scope>
    <source>
        <strain evidence="3">cv. CDC Frontier</strain>
    </source>
</reference>
<dbReference type="Proteomes" id="UP000087171">
    <property type="component" value="Chromosome Ca3"/>
</dbReference>
<dbReference type="InterPro" id="IPR001623">
    <property type="entry name" value="DnaJ_domain"/>
</dbReference>
<dbReference type="PROSITE" id="PS50076">
    <property type="entry name" value="DNAJ_2"/>
    <property type="match status" value="1"/>
</dbReference>
<dbReference type="PANTHER" id="PTHR43948">
    <property type="entry name" value="DNAJ HOMOLOG SUBFAMILY B"/>
    <property type="match status" value="1"/>
</dbReference>
<dbReference type="GO" id="GO:0044183">
    <property type="term" value="F:protein folding chaperone"/>
    <property type="evidence" value="ECO:0007669"/>
    <property type="project" value="TreeGrafter"/>
</dbReference>
<dbReference type="OrthoDB" id="10250354at2759"/>
<dbReference type="CDD" id="cd06257">
    <property type="entry name" value="DnaJ"/>
    <property type="match status" value="1"/>
</dbReference>
<gene>
    <name evidence="4" type="primary">LOC101513583</name>
</gene>
<keyword evidence="1" id="KW-1133">Transmembrane helix</keyword>
<feature type="transmembrane region" description="Helical" evidence="1">
    <location>
        <begin position="94"/>
        <end position="115"/>
    </location>
</feature>
<dbReference type="SUPFAM" id="SSF46565">
    <property type="entry name" value="Chaperone J-domain"/>
    <property type="match status" value="1"/>
</dbReference>
<dbReference type="GO" id="GO:0051082">
    <property type="term" value="F:unfolded protein binding"/>
    <property type="evidence" value="ECO:0007669"/>
    <property type="project" value="TreeGrafter"/>
</dbReference>